<gene>
    <name evidence="1" type="ORF">IE53DRAFT_183275</name>
</gene>
<evidence type="ECO:0000313" key="1">
    <source>
        <dbReference type="EMBL" id="PWN48669.1"/>
    </source>
</evidence>
<keyword evidence="2" id="KW-1185">Reference proteome</keyword>
<protein>
    <submittedName>
        <fullName evidence="1">Uncharacterized protein</fullName>
    </submittedName>
</protein>
<organism evidence="1 2">
    <name type="scientific">Violaceomyces palustris</name>
    <dbReference type="NCBI Taxonomy" id="1673888"/>
    <lineage>
        <taxon>Eukaryota</taxon>
        <taxon>Fungi</taxon>
        <taxon>Dikarya</taxon>
        <taxon>Basidiomycota</taxon>
        <taxon>Ustilaginomycotina</taxon>
        <taxon>Ustilaginomycetes</taxon>
        <taxon>Violaceomycetales</taxon>
        <taxon>Violaceomycetaceae</taxon>
        <taxon>Violaceomyces</taxon>
    </lineage>
</organism>
<reference evidence="1 2" key="1">
    <citation type="journal article" date="2018" name="Mol. Biol. Evol.">
        <title>Broad Genomic Sampling Reveals a Smut Pathogenic Ancestry of the Fungal Clade Ustilaginomycotina.</title>
        <authorList>
            <person name="Kijpornyongpan T."/>
            <person name="Mondo S.J."/>
            <person name="Barry K."/>
            <person name="Sandor L."/>
            <person name="Lee J."/>
            <person name="Lipzen A."/>
            <person name="Pangilinan J."/>
            <person name="LaButti K."/>
            <person name="Hainaut M."/>
            <person name="Henrissat B."/>
            <person name="Grigoriev I.V."/>
            <person name="Spatafora J.W."/>
            <person name="Aime M.C."/>
        </authorList>
    </citation>
    <scope>NUCLEOTIDE SEQUENCE [LARGE SCALE GENOMIC DNA]</scope>
    <source>
        <strain evidence="1 2">SA 807</strain>
    </source>
</reference>
<proteinExistence type="predicted"/>
<dbReference type="EMBL" id="KZ820160">
    <property type="protein sequence ID" value="PWN48669.1"/>
    <property type="molecule type" value="Genomic_DNA"/>
</dbReference>
<name>A0ACD0NSE3_9BASI</name>
<sequence length="221" mass="24326">MDGRWRWAESSHHTYSDSPFPFLPLPSRVLHSTPLKVMMTITIMNDCLLEIPANRSINTSSIFTIVSLSSTVALFVSNTHPRRSKNLQARVGNSLLRDTSIEMGSKPPQSAVVCTLLPLCQGPASPLSALDLALHSPLSHRYPPSPPVVATLTQTPSSSVPPLPSLFSLSIAIHSKLPDTYVHTHPPHTVVSVCNKDTRTLHPSYSLPFSFSFSFFFPFRL</sequence>
<accession>A0ACD0NSE3</accession>
<dbReference type="Proteomes" id="UP000245626">
    <property type="component" value="Unassembled WGS sequence"/>
</dbReference>
<evidence type="ECO:0000313" key="2">
    <source>
        <dbReference type="Proteomes" id="UP000245626"/>
    </source>
</evidence>